<dbReference type="EMBL" id="JBHUDP010000018">
    <property type="protein sequence ID" value="MFD1687609.1"/>
    <property type="molecule type" value="Genomic_DNA"/>
</dbReference>
<dbReference type="PROSITE" id="PS51257">
    <property type="entry name" value="PROKAR_LIPOPROTEIN"/>
    <property type="match status" value="1"/>
</dbReference>
<comment type="caution">
    <text evidence="1">The sequence shown here is derived from an EMBL/GenBank/DDBJ whole genome shotgun (WGS) entry which is preliminary data.</text>
</comment>
<keyword evidence="2" id="KW-1185">Reference proteome</keyword>
<sequence>MVPTRRQLLQVTGTVSLTALAGCSAANVLDGEEPTEEYTLHIDAVNTSPTEYALYQPDDESLFGTPARTALQAIVPEGRHTTYGYKPLPSDAYVEHDGSYFQTKHVVTGQERVERSLVQVTPISEENVPEDAILIDALEQPSARVLKILHSYTQTGGRTSTAELLRGDQYVLRRPAEQESPLGTGELDGQVVTMTEDGTWAYRVHVTTERIVETAYTALAVNVASSRQQFRDVVFGSRIDATLTADELPTDARDRLDQTINRGSSSETAPLPDSFVTLLKALHLGAVNTATNGKLLWYDDALYRYGLYVNDAS</sequence>
<organism evidence="1 2">
    <name type="scientific">Halobellus litoreus</name>
    <dbReference type="NCBI Taxonomy" id="755310"/>
    <lineage>
        <taxon>Archaea</taxon>
        <taxon>Methanobacteriati</taxon>
        <taxon>Methanobacteriota</taxon>
        <taxon>Stenosarchaea group</taxon>
        <taxon>Halobacteria</taxon>
        <taxon>Halobacteriales</taxon>
        <taxon>Haloferacaceae</taxon>
        <taxon>Halobellus</taxon>
    </lineage>
</organism>
<protein>
    <submittedName>
        <fullName evidence="1">Uncharacterized protein</fullName>
    </submittedName>
</protein>
<name>A0ABD6E4L6_9EURY</name>
<gene>
    <name evidence="1" type="ORF">ACFSAS_18675</name>
</gene>
<dbReference type="RefSeq" id="WP_256309002.1">
    <property type="nucleotide sequence ID" value="NZ_JANHAW010000003.1"/>
</dbReference>
<proteinExistence type="predicted"/>
<reference evidence="1 2" key="1">
    <citation type="journal article" date="2019" name="Int. J. Syst. Evol. Microbiol.">
        <title>The Global Catalogue of Microorganisms (GCM) 10K type strain sequencing project: providing services to taxonomists for standard genome sequencing and annotation.</title>
        <authorList>
            <consortium name="The Broad Institute Genomics Platform"/>
            <consortium name="The Broad Institute Genome Sequencing Center for Infectious Disease"/>
            <person name="Wu L."/>
            <person name="Ma J."/>
        </authorList>
    </citation>
    <scope>NUCLEOTIDE SEQUENCE [LARGE SCALE GENOMIC DNA]</scope>
    <source>
        <strain evidence="1 2">CGMCC 1.10387</strain>
    </source>
</reference>
<evidence type="ECO:0000313" key="1">
    <source>
        <dbReference type="EMBL" id="MFD1687609.1"/>
    </source>
</evidence>
<dbReference type="AlphaFoldDB" id="A0ABD6E4L6"/>
<accession>A0ABD6E4L6</accession>
<dbReference type="Proteomes" id="UP001597092">
    <property type="component" value="Unassembled WGS sequence"/>
</dbReference>
<evidence type="ECO:0000313" key="2">
    <source>
        <dbReference type="Proteomes" id="UP001597092"/>
    </source>
</evidence>